<feature type="domain" description="Mon2/Sec7/BIG1-like dimerisation and cyclophilin-binding" evidence="1">
    <location>
        <begin position="8"/>
        <end position="165"/>
    </location>
</feature>
<dbReference type="InterPro" id="IPR032629">
    <property type="entry name" value="DCB_dom"/>
</dbReference>
<evidence type="ECO:0000313" key="2">
    <source>
        <dbReference type="EnsemblMetazoa" id="AMEC006736-PA"/>
    </source>
</evidence>
<dbReference type="VEuPathDB" id="VectorBase:AMEC006736"/>
<dbReference type="Pfam" id="PF16213">
    <property type="entry name" value="DCB"/>
    <property type="match status" value="1"/>
</dbReference>
<evidence type="ECO:0000259" key="1">
    <source>
        <dbReference type="Pfam" id="PF16213"/>
    </source>
</evidence>
<accession>A0A182TQX8</accession>
<reference evidence="2" key="2">
    <citation type="submission" date="2020-05" db="UniProtKB">
        <authorList>
            <consortium name="EnsemblMetazoa"/>
        </authorList>
    </citation>
    <scope>IDENTIFICATION</scope>
    <source>
        <strain evidence="2">CM1001059</strain>
    </source>
</reference>
<keyword evidence="3" id="KW-1185">Reference proteome</keyword>
<dbReference type="STRING" id="34690.A0A182TQX8"/>
<reference evidence="3" key="1">
    <citation type="submission" date="2014-01" db="EMBL/GenBank/DDBJ databases">
        <title>The Genome Sequence of Anopheles melas CM1001059_A (V2).</title>
        <authorList>
            <consortium name="The Broad Institute Genomics Platform"/>
            <person name="Neafsey D.E."/>
            <person name="Besansky N."/>
            <person name="Howell P."/>
            <person name="Walton C."/>
            <person name="Young S.K."/>
            <person name="Zeng Q."/>
            <person name="Gargeya S."/>
            <person name="Fitzgerald M."/>
            <person name="Haas B."/>
            <person name="Abouelleil A."/>
            <person name="Allen A.W."/>
            <person name="Alvarado L."/>
            <person name="Arachchi H.M."/>
            <person name="Berlin A.M."/>
            <person name="Chapman S.B."/>
            <person name="Gainer-Dewar J."/>
            <person name="Goldberg J."/>
            <person name="Griggs A."/>
            <person name="Gujja S."/>
            <person name="Hansen M."/>
            <person name="Howarth C."/>
            <person name="Imamovic A."/>
            <person name="Ireland A."/>
            <person name="Larimer J."/>
            <person name="McCowan C."/>
            <person name="Murphy C."/>
            <person name="Pearson M."/>
            <person name="Poon T.W."/>
            <person name="Priest M."/>
            <person name="Roberts A."/>
            <person name="Saif S."/>
            <person name="Shea T."/>
            <person name="Sisk P."/>
            <person name="Sykes S."/>
            <person name="Wortman J."/>
            <person name="Nusbaum C."/>
            <person name="Birren B."/>
        </authorList>
    </citation>
    <scope>NUCLEOTIDE SEQUENCE [LARGE SCALE GENOMIC DNA]</scope>
    <source>
        <strain evidence="3">CM1001059</strain>
    </source>
</reference>
<sequence>MEELLMSIVKEATGSKLQNLKQAAQIAHEKLSRQHGMHRDPSYELRSVCFTALQMAMETKRPKFITYGLNGLHRIIRDERFFTGLEPEDDSLWLPAQLLRATSSLSSIANEDTVVNVLRLILAMACSQTCTLNGRLLIEMLSKCGECWENGSRAVKAASLAAGSQCLRTFCAFLKDEAEEIVRLDPTGIISLGMAAAVYNEVIPVMQWLCSRLVEPATGSTKAGDGGTPNSSLYLMECILTLVVSLPSDVHANPHFTAFLWQKFCPTLAATMGSPGRVNKDKKFTYRDAIHLIESENRGFFTRPGLDGPQARCIYLTSIQLLRIAGAQGSLRPMLEALFHRMLLLPVPSNRAEPLRYAREIFKSPERLIDLAIILYPDKTQSSSDDMALFRLYV</sequence>
<protein>
    <submittedName>
        <fullName evidence="2">DCB domain-containing protein</fullName>
    </submittedName>
</protein>
<dbReference type="AlphaFoldDB" id="A0A182TQX8"/>
<dbReference type="EnsemblMetazoa" id="AMEC006736-RA">
    <property type="protein sequence ID" value="AMEC006736-PA"/>
    <property type="gene ID" value="AMEC006736"/>
</dbReference>
<proteinExistence type="predicted"/>
<name>A0A182TQX8_9DIPT</name>
<evidence type="ECO:0000313" key="3">
    <source>
        <dbReference type="Proteomes" id="UP000075902"/>
    </source>
</evidence>
<organism evidence="2 3">
    <name type="scientific">Anopheles melas</name>
    <dbReference type="NCBI Taxonomy" id="34690"/>
    <lineage>
        <taxon>Eukaryota</taxon>
        <taxon>Metazoa</taxon>
        <taxon>Ecdysozoa</taxon>
        <taxon>Arthropoda</taxon>
        <taxon>Hexapoda</taxon>
        <taxon>Insecta</taxon>
        <taxon>Pterygota</taxon>
        <taxon>Neoptera</taxon>
        <taxon>Endopterygota</taxon>
        <taxon>Diptera</taxon>
        <taxon>Nematocera</taxon>
        <taxon>Culicoidea</taxon>
        <taxon>Culicidae</taxon>
        <taxon>Anophelinae</taxon>
        <taxon>Anopheles</taxon>
    </lineage>
</organism>
<dbReference type="Proteomes" id="UP000075902">
    <property type="component" value="Unassembled WGS sequence"/>
</dbReference>